<reference evidence="2 3" key="1">
    <citation type="submission" date="2016-10" db="EMBL/GenBank/DDBJ databases">
        <title>Reductive evolution of mitochondrial metabolism and differential evolution of invasion-related proteins in Cryptosporidium.</title>
        <authorList>
            <person name="Liu S."/>
            <person name="Roellig D.M."/>
            <person name="Guo Y."/>
            <person name="Li N."/>
            <person name="Frace M.A."/>
            <person name="Tang K."/>
            <person name="Zhang L."/>
            <person name="Feng Y."/>
            <person name="Xiao L."/>
        </authorList>
    </citation>
    <scope>NUCLEOTIDE SEQUENCE [LARGE SCALE GENOMIC DNA]</scope>
    <source>
        <strain evidence="2">30847</strain>
    </source>
</reference>
<dbReference type="Proteomes" id="UP000186804">
    <property type="component" value="Unassembled WGS sequence"/>
</dbReference>
<dbReference type="GeneID" id="92365013"/>
<evidence type="ECO:0000313" key="2">
    <source>
        <dbReference type="EMBL" id="OII76082.1"/>
    </source>
</evidence>
<feature type="compositionally biased region" description="Basic and acidic residues" evidence="1">
    <location>
        <begin position="204"/>
        <end position="219"/>
    </location>
</feature>
<feature type="region of interest" description="Disordered" evidence="1">
    <location>
        <begin position="201"/>
        <end position="220"/>
    </location>
</feature>
<organism evidence="2 3">
    <name type="scientific">Cryptosporidium andersoni</name>
    <dbReference type="NCBI Taxonomy" id="117008"/>
    <lineage>
        <taxon>Eukaryota</taxon>
        <taxon>Sar</taxon>
        <taxon>Alveolata</taxon>
        <taxon>Apicomplexa</taxon>
        <taxon>Conoidasida</taxon>
        <taxon>Coccidia</taxon>
        <taxon>Eucoccidiorida</taxon>
        <taxon>Eimeriorina</taxon>
        <taxon>Cryptosporidiidae</taxon>
        <taxon>Cryptosporidium</taxon>
    </lineage>
</organism>
<gene>
    <name evidence="2" type="ORF">cand_008280</name>
</gene>
<name>A0A1J4MP93_9CRYT</name>
<proteinExistence type="predicted"/>
<sequence>MGSSSSIPKESTTSYCNLYKNETDAIEGNYCEAMNLNLGPYYPPKYTYFTNGLAISAIGNVTMPVTVSYYLSDDHGNEAIIICQNNGQDVYIVCSQMVSGFTSLNNNNSEIGGCSVTFGIYNEEFILTSGSNSSVALISTKCAYKYNSVETTLSENILWSIKTNFTPIITSSINSNNPSSDSHNPLKKVLDLGNYPNSTNIYPKIKDRNNKNGSDDNNHKKILNNTSNSAIFNLPSEKTCNRASISFVIPKEALLNNNETTLLIKDNSNTPLASVKFNSCCAKLTNYHEDQFDTSVYPKEWYLWDIFNMTFAWTLTMYYLISSSNLQPLASVLRVNSTKCPSSIRLLDSSNVNLHTHWHYSPHFTGIIPYECSLINFGESCKSPILNINLVDQQLDKQFLRFGFIAPPMDILPISMSLFSSGTPFVTINFNRDHILIQTTIGNELFKMPNSIKEGNWVIGDLYFVQPPIKYAINNSINLKSCTNNTSKDCFLTKSNNWIYSKRQTNLLTYAFYQYKTLKFTKRTHKEVKAMYSKVNHSYLYISLNNNMIVNTLIASENVDHIIIYGDNNEYNLAYWKINLGMSPSLNPPDLNLQDLENQIMNYNSIDLKYYEPFDTSKDNPL</sequence>
<dbReference type="VEuPathDB" id="CryptoDB:cand_008280"/>
<dbReference type="EMBL" id="LRBS01000069">
    <property type="protein sequence ID" value="OII76082.1"/>
    <property type="molecule type" value="Genomic_DNA"/>
</dbReference>
<accession>A0A1J4MP93</accession>
<evidence type="ECO:0000313" key="3">
    <source>
        <dbReference type="Proteomes" id="UP000186804"/>
    </source>
</evidence>
<evidence type="ECO:0000256" key="1">
    <source>
        <dbReference type="SAM" id="MobiDB-lite"/>
    </source>
</evidence>
<dbReference type="OrthoDB" id="342798at2759"/>
<dbReference type="AlphaFoldDB" id="A0A1J4MP93"/>
<dbReference type="RefSeq" id="XP_067067928.1">
    <property type="nucleotide sequence ID" value="XM_067211068.1"/>
</dbReference>
<comment type="caution">
    <text evidence="2">The sequence shown here is derived from an EMBL/GenBank/DDBJ whole genome shotgun (WGS) entry which is preliminary data.</text>
</comment>
<keyword evidence="3" id="KW-1185">Reference proteome</keyword>
<protein>
    <submittedName>
        <fullName evidence="2">Uncharacterized protein</fullName>
    </submittedName>
</protein>